<evidence type="ECO:0000313" key="2">
    <source>
        <dbReference type="EMBL" id="TEB23952.1"/>
    </source>
</evidence>
<dbReference type="EMBL" id="QPFP01000072">
    <property type="protein sequence ID" value="TEB23952.1"/>
    <property type="molecule type" value="Genomic_DNA"/>
</dbReference>
<feature type="compositionally biased region" description="Pro residues" evidence="1">
    <location>
        <begin position="149"/>
        <end position="158"/>
    </location>
</feature>
<dbReference type="AlphaFoldDB" id="A0A4Y7SQ84"/>
<accession>A0A4Y7SQ84</accession>
<protein>
    <submittedName>
        <fullName evidence="2">Uncharacterized protein</fullName>
    </submittedName>
</protein>
<gene>
    <name evidence="2" type="ORF">FA13DRAFT_1396614</name>
</gene>
<sequence>MSRRSSPSNSSSPDHGLGVRLHDGVAVPGYPRARQFSTQLDIQRQQIQDFIPLTVLFPVDSALDPNLAITTQRPADVVPFQDFPDLIVPPDFGGLLTETPHASTSRHPSPSFSPPGEESANNGNPSTKHPSPKASPSPCFTRTPLAHHPQPPDPPPVQAPSRREKKAKEKPAPYEVRTPAKPHQMTPADDLDAWYNAIVDEEMKVPANRFYRRSVIEKAIRCEDYCTKPKSRRRRPGTDSCGQRVPDPGPTLPPTANISHALPLRLGHDRGELPTQPPVAKREPPIHSLKPVRIIDNRDRLVSGIPARGATAANPVPSVPFVNEGLECNALGFSQRE</sequence>
<dbReference type="OrthoDB" id="10665470at2759"/>
<keyword evidence="3" id="KW-1185">Reference proteome</keyword>
<evidence type="ECO:0000256" key="1">
    <source>
        <dbReference type="SAM" id="MobiDB-lite"/>
    </source>
</evidence>
<comment type="caution">
    <text evidence="2">The sequence shown here is derived from an EMBL/GenBank/DDBJ whole genome shotgun (WGS) entry which is preliminary data.</text>
</comment>
<feature type="region of interest" description="Disordered" evidence="1">
    <location>
        <begin position="91"/>
        <end position="187"/>
    </location>
</feature>
<organism evidence="2 3">
    <name type="scientific">Coprinellus micaceus</name>
    <name type="common">Glistening ink-cap mushroom</name>
    <name type="synonym">Coprinus micaceus</name>
    <dbReference type="NCBI Taxonomy" id="71717"/>
    <lineage>
        <taxon>Eukaryota</taxon>
        <taxon>Fungi</taxon>
        <taxon>Dikarya</taxon>
        <taxon>Basidiomycota</taxon>
        <taxon>Agaricomycotina</taxon>
        <taxon>Agaricomycetes</taxon>
        <taxon>Agaricomycetidae</taxon>
        <taxon>Agaricales</taxon>
        <taxon>Agaricineae</taxon>
        <taxon>Psathyrellaceae</taxon>
        <taxon>Coprinellus</taxon>
    </lineage>
</organism>
<feature type="compositionally biased region" description="Low complexity" evidence="1">
    <location>
        <begin position="108"/>
        <end position="119"/>
    </location>
</feature>
<feature type="compositionally biased region" description="Low complexity" evidence="1">
    <location>
        <begin position="1"/>
        <end position="13"/>
    </location>
</feature>
<reference evidence="2 3" key="1">
    <citation type="journal article" date="2019" name="Nat. Ecol. Evol.">
        <title>Megaphylogeny resolves global patterns of mushroom evolution.</title>
        <authorList>
            <person name="Varga T."/>
            <person name="Krizsan K."/>
            <person name="Foldi C."/>
            <person name="Dima B."/>
            <person name="Sanchez-Garcia M."/>
            <person name="Sanchez-Ramirez S."/>
            <person name="Szollosi G.J."/>
            <person name="Szarkandi J.G."/>
            <person name="Papp V."/>
            <person name="Albert L."/>
            <person name="Andreopoulos W."/>
            <person name="Angelini C."/>
            <person name="Antonin V."/>
            <person name="Barry K.W."/>
            <person name="Bougher N.L."/>
            <person name="Buchanan P."/>
            <person name="Buyck B."/>
            <person name="Bense V."/>
            <person name="Catcheside P."/>
            <person name="Chovatia M."/>
            <person name="Cooper J."/>
            <person name="Damon W."/>
            <person name="Desjardin D."/>
            <person name="Finy P."/>
            <person name="Geml J."/>
            <person name="Haridas S."/>
            <person name="Hughes K."/>
            <person name="Justo A."/>
            <person name="Karasinski D."/>
            <person name="Kautmanova I."/>
            <person name="Kiss B."/>
            <person name="Kocsube S."/>
            <person name="Kotiranta H."/>
            <person name="LaButti K.M."/>
            <person name="Lechner B.E."/>
            <person name="Liimatainen K."/>
            <person name="Lipzen A."/>
            <person name="Lukacs Z."/>
            <person name="Mihaltcheva S."/>
            <person name="Morgado L.N."/>
            <person name="Niskanen T."/>
            <person name="Noordeloos M.E."/>
            <person name="Ohm R.A."/>
            <person name="Ortiz-Santana B."/>
            <person name="Ovrebo C."/>
            <person name="Racz N."/>
            <person name="Riley R."/>
            <person name="Savchenko A."/>
            <person name="Shiryaev A."/>
            <person name="Soop K."/>
            <person name="Spirin V."/>
            <person name="Szebenyi C."/>
            <person name="Tomsovsky M."/>
            <person name="Tulloss R.E."/>
            <person name="Uehling J."/>
            <person name="Grigoriev I.V."/>
            <person name="Vagvolgyi C."/>
            <person name="Papp T."/>
            <person name="Martin F.M."/>
            <person name="Miettinen O."/>
            <person name="Hibbett D.S."/>
            <person name="Nagy L.G."/>
        </authorList>
    </citation>
    <scope>NUCLEOTIDE SEQUENCE [LARGE SCALE GENOMIC DNA]</scope>
    <source>
        <strain evidence="2 3">FP101781</strain>
    </source>
</reference>
<proteinExistence type="predicted"/>
<feature type="region of interest" description="Disordered" evidence="1">
    <location>
        <begin position="1"/>
        <end position="21"/>
    </location>
</feature>
<name>A0A4Y7SQ84_COPMI</name>
<evidence type="ECO:0000313" key="3">
    <source>
        <dbReference type="Proteomes" id="UP000298030"/>
    </source>
</evidence>
<feature type="region of interest" description="Disordered" evidence="1">
    <location>
        <begin position="228"/>
        <end position="289"/>
    </location>
</feature>
<feature type="compositionally biased region" description="Polar residues" evidence="1">
    <location>
        <begin position="120"/>
        <end position="129"/>
    </location>
</feature>
<dbReference type="Proteomes" id="UP000298030">
    <property type="component" value="Unassembled WGS sequence"/>
</dbReference>